<dbReference type="AlphaFoldDB" id="A0AA38CD17"/>
<feature type="non-terminal residue" evidence="1">
    <location>
        <position position="1"/>
    </location>
</feature>
<comment type="caution">
    <text evidence="1">The sequence shown here is derived from an EMBL/GenBank/DDBJ whole genome shotgun (WGS) entry which is preliminary data.</text>
</comment>
<dbReference type="EMBL" id="JAHRHJ020000532">
    <property type="protein sequence ID" value="KAH9293973.1"/>
    <property type="molecule type" value="Genomic_DNA"/>
</dbReference>
<keyword evidence="2" id="KW-1185">Reference proteome</keyword>
<name>A0AA38CD17_TAXCH</name>
<feature type="non-terminal residue" evidence="1">
    <location>
        <position position="56"/>
    </location>
</feature>
<protein>
    <submittedName>
        <fullName evidence="1">Uncharacterized protein</fullName>
    </submittedName>
</protein>
<organism evidence="1 2">
    <name type="scientific">Taxus chinensis</name>
    <name type="common">Chinese yew</name>
    <name type="synonym">Taxus wallichiana var. chinensis</name>
    <dbReference type="NCBI Taxonomy" id="29808"/>
    <lineage>
        <taxon>Eukaryota</taxon>
        <taxon>Viridiplantae</taxon>
        <taxon>Streptophyta</taxon>
        <taxon>Embryophyta</taxon>
        <taxon>Tracheophyta</taxon>
        <taxon>Spermatophyta</taxon>
        <taxon>Pinopsida</taxon>
        <taxon>Pinidae</taxon>
        <taxon>Conifers II</taxon>
        <taxon>Cupressales</taxon>
        <taxon>Taxaceae</taxon>
        <taxon>Taxus</taxon>
    </lineage>
</organism>
<accession>A0AA38CD17</accession>
<proteinExistence type="predicted"/>
<evidence type="ECO:0000313" key="2">
    <source>
        <dbReference type="Proteomes" id="UP000824469"/>
    </source>
</evidence>
<reference evidence="1 2" key="1">
    <citation type="journal article" date="2021" name="Nat. Plants">
        <title>The Taxus genome provides insights into paclitaxel biosynthesis.</title>
        <authorList>
            <person name="Xiong X."/>
            <person name="Gou J."/>
            <person name="Liao Q."/>
            <person name="Li Y."/>
            <person name="Zhou Q."/>
            <person name="Bi G."/>
            <person name="Li C."/>
            <person name="Du R."/>
            <person name="Wang X."/>
            <person name="Sun T."/>
            <person name="Guo L."/>
            <person name="Liang H."/>
            <person name="Lu P."/>
            <person name="Wu Y."/>
            <person name="Zhang Z."/>
            <person name="Ro D.K."/>
            <person name="Shang Y."/>
            <person name="Huang S."/>
            <person name="Yan J."/>
        </authorList>
    </citation>
    <scope>NUCLEOTIDE SEQUENCE [LARGE SCALE GENOMIC DNA]</scope>
    <source>
        <strain evidence="1">Ta-2019</strain>
    </source>
</reference>
<sequence>GSEVEGSKYRYMWLVMAQMAGGGGMEMERRELVGGTLTGSGGQVYPALATSPGPYG</sequence>
<gene>
    <name evidence="1" type="ORF">KI387_040818</name>
</gene>
<dbReference type="Proteomes" id="UP000824469">
    <property type="component" value="Unassembled WGS sequence"/>
</dbReference>
<evidence type="ECO:0000313" key="1">
    <source>
        <dbReference type="EMBL" id="KAH9293973.1"/>
    </source>
</evidence>